<dbReference type="CDD" id="cd17058">
    <property type="entry name" value="Ubl_SNRNP25"/>
    <property type="match status" value="1"/>
</dbReference>
<proteinExistence type="inferred from homology"/>
<dbReference type="Proteomes" id="UP000504635">
    <property type="component" value="Unplaced"/>
</dbReference>
<dbReference type="GO" id="GO:0005525">
    <property type="term" value="F:GTP binding"/>
    <property type="evidence" value="ECO:0007669"/>
    <property type="project" value="InterPro"/>
</dbReference>
<dbReference type="InterPro" id="IPR027417">
    <property type="entry name" value="P-loop_NTPase"/>
</dbReference>
<dbReference type="PROSITE" id="PS51421">
    <property type="entry name" value="RAS"/>
    <property type="match status" value="1"/>
</dbReference>
<keyword evidence="4" id="KW-0812">Transmembrane</keyword>
<dbReference type="PRINTS" id="PR00449">
    <property type="entry name" value="RASTRNSFRMNG"/>
</dbReference>
<evidence type="ECO:0000313" key="12">
    <source>
        <dbReference type="RefSeq" id="XP_030748223.1"/>
    </source>
</evidence>
<evidence type="ECO:0000259" key="10">
    <source>
        <dbReference type="Pfam" id="PF18036"/>
    </source>
</evidence>
<dbReference type="InterPro" id="IPR040610">
    <property type="entry name" value="SNRNP25_ubiquitin"/>
</dbReference>
<evidence type="ECO:0000256" key="2">
    <source>
        <dbReference type="ARBA" id="ARBA00006339"/>
    </source>
</evidence>
<evidence type="ECO:0000256" key="3">
    <source>
        <dbReference type="ARBA" id="ARBA00022679"/>
    </source>
</evidence>
<comment type="subcellular location">
    <subcellularLocation>
        <location evidence="1 9">Golgi apparatus membrane</location>
        <topology evidence="1 9">Single-pass type II membrane protein</topology>
    </subcellularLocation>
</comment>
<dbReference type="PANTHER" id="PTHR12137:SF54">
    <property type="entry name" value="CARBOHYDRATE SULFOTRANSFERASE"/>
    <property type="match status" value="1"/>
</dbReference>
<dbReference type="SMART" id="SM00173">
    <property type="entry name" value="RAS"/>
    <property type="match status" value="1"/>
</dbReference>
<dbReference type="GO" id="GO:0008146">
    <property type="term" value="F:sulfotransferase activity"/>
    <property type="evidence" value="ECO:0007669"/>
    <property type="project" value="InterPro"/>
</dbReference>
<dbReference type="PANTHER" id="PTHR12137">
    <property type="entry name" value="CARBOHYDRATE SULFOTRANSFERASE"/>
    <property type="match status" value="1"/>
</dbReference>
<evidence type="ECO:0000256" key="9">
    <source>
        <dbReference type="RuleBase" id="RU364020"/>
    </source>
</evidence>
<dbReference type="InParanoid" id="A0A6J2XAD0"/>
<evidence type="ECO:0000256" key="1">
    <source>
        <dbReference type="ARBA" id="ARBA00004323"/>
    </source>
</evidence>
<dbReference type="RefSeq" id="XP_030748223.1">
    <property type="nucleotide sequence ID" value="XM_030892363.1"/>
</dbReference>
<dbReference type="NCBIfam" id="TIGR00231">
    <property type="entry name" value="small_GTP"/>
    <property type="match status" value="1"/>
</dbReference>
<dbReference type="GO" id="GO:0000139">
    <property type="term" value="C:Golgi membrane"/>
    <property type="evidence" value="ECO:0007669"/>
    <property type="project" value="UniProtKB-SubCell"/>
</dbReference>
<name>A0A6J2XAD0_SITOR</name>
<gene>
    <name evidence="12" type="primary">LOC115876553</name>
</gene>
<dbReference type="OrthoDB" id="2019940at2759"/>
<dbReference type="GO" id="GO:0016051">
    <property type="term" value="P:carbohydrate biosynthetic process"/>
    <property type="evidence" value="ECO:0007669"/>
    <property type="project" value="InterPro"/>
</dbReference>
<dbReference type="PROSITE" id="PS51419">
    <property type="entry name" value="RAB"/>
    <property type="match status" value="1"/>
</dbReference>
<keyword evidence="11" id="KW-1185">Reference proteome</keyword>
<dbReference type="SMART" id="SM00174">
    <property type="entry name" value="RHO"/>
    <property type="match status" value="1"/>
</dbReference>
<dbReference type="InterPro" id="IPR005331">
    <property type="entry name" value="Sulfotransferase"/>
</dbReference>
<reference evidence="12" key="1">
    <citation type="submission" date="2025-08" db="UniProtKB">
        <authorList>
            <consortium name="RefSeq"/>
        </authorList>
    </citation>
    <scope>IDENTIFICATION</scope>
    <source>
        <tissue evidence="12">Gonads</tissue>
    </source>
</reference>
<evidence type="ECO:0000313" key="11">
    <source>
        <dbReference type="Proteomes" id="UP000504635"/>
    </source>
</evidence>
<feature type="domain" description="SNRNP25 ubiquitin-like" evidence="10">
    <location>
        <begin position="73"/>
        <end position="164"/>
    </location>
</feature>
<evidence type="ECO:0000256" key="7">
    <source>
        <dbReference type="ARBA" id="ARBA00023136"/>
    </source>
</evidence>
<dbReference type="InterPro" id="IPR005225">
    <property type="entry name" value="Small_GTP-bd"/>
</dbReference>
<dbReference type="Pfam" id="PF03567">
    <property type="entry name" value="Sulfotransfer_2"/>
    <property type="match status" value="1"/>
</dbReference>
<sequence length="619" mass="70575">MHFIYRMTETNQDNQETNLDEAIDNLSHEDLCEITQSSIKRLIASDHLLSDLPVDVTPEEVLAQIAVIQGQSITVTVLRYSETPLNVVIPQQNTTVLDLKKAIKRSFLLKQQRQKSKTKISWKYIWKTFWLQNTANGKVLKNDKELVSNYDVINRTELRFVKRLSKSKTLINSPERSCCTEKYPWFEQITRQEQLTLSCNNLGLNSKANLNISQLNHILVDHNHKLLYCYVPKVACTNWKRVMMVLTGQSNATNLVSIPADVAHADTNALRLSQLPKKEIKRILKEYTLFLIARNPFERLLSAYRNKFSDNLPSSKYFQSRYGRQIIKKYRATPTTDDLDSGANVSFSEFISFILNEGHYETLLEDAKTILDMVGAPTMVFPVTRGGHTKDRLREYFQQLSIFTIQHLLKMASIKIPEQKIILCGEYGVGKSSLFRRFANNTFVTATDRKSTLGLDQIKKTYSAHGKNVQLQLWDTGGMERVASITSSYYKFAEAAILVFALDNPATFHILSQHLLDIVTYAENAKIFLCGNKSDLVSETEESSISDLDIESFCEQCHSLISATYKTSCKTGEGVEEMFSDIASHLIKSNQSKMELQSIEEHGFKISEEPEEIEESCLC</sequence>
<keyword evidence="9" id="KW-0119">Carbohydrate metabolism</keyword>
<dbReference type="KEGG" id="soy:115876553"/>
<keyword evidence="3 9" id="KW-0808">Transferase</keyword>
<evidence type="ECO:0000256" key="6">
    <source>
        <dbReference type="ARBA" id="ARBA00023034"/>
    </source>
</evidence>
<accession>A0A6J2XAD0</accession>
<organism evidence="11 12">
    <name type="scientific">Sitophilus oryzae</name>
    <name type="common">Rice weevil</name>
    <name type="synonym">Curculio oryzae</name>
    <dbReference type="NCBI Taxonomy" id="7048"/>
    <lineage>
        <taxon>Eukaryota</taxon>
        <taxon>Metazoa</taxon>
        <taxon>Ecdysozoa</taxon>
        <taxon>Arthropoda</taxon>
        <taxon>Hexapoda</taxon>
        <taxon>Insecta</taxon>
        <taxon>Pterygota</taxon>
        <taxon>Neoptera</taxon>
        <taxon>Endopterygota</taxon>
        <taxon>Coleoptera</taxon>
        <taxon>Polyphaga</taxon>
        <taxon>Cucujiformia</taxon>
        <taxon>Curculionidae</taxon>
        <taxon>Dryophthorinae</taxon>
        <taxon>Sitophilus</taxon>
    </lineage>
</organism>
<evidence type="ECO:0000256" key="4">
    <source>
        <dbReference type="ARBA" id="ARBA00022692"/>
    </source>
</evidence>
<dbReference type="InterPro" id="IPR001806">
    <property type="entry name" value="Small_GTPase"/>
</dbReference>
<dbReference type="Pfam" id="PF18036">
    <property type="entry name" value="Ubiquitin_4"/>
    <property type="match status" value="1"/>
</dbReference>
<dbReference type="SUPFAM" id="SSF54236">
    <property type="entry name" value="Ubiquitin-like"/>
    <property type="match status" value="1"/>
</dbReference>
<dbReference type="Pfam" id="PF00071">
    <property type="entry name" value="Ras"/>
    <property type="match status" value="1"/>
</dbReference>
<dbReference type="EC" id="2.8.2.-" evidence="9"/>
<dbReference type="AlphaFoldDB" id="A0A6J2XAD0"/>
<dbReference type="InterPro" id="IPR029071">
    <property type="entry name" value="Ubiquitin-like_domsf"/>
</dbReference>
<keyword evidence="6 9" id="KW-0333">Golgi apparatus</keyword>
<dbReference type="GO" id="GO:0003924">
    <property type="term" value="F:GTPase activity"/>
    <property type="evidence" value="ECO:0007669"/>
    <property type="project" value="InterPro"/>
</dbReference>
<keyword evidence="5" id="KW-1133">Transmembrane helix</keyword>
<dbReference type="InterPro" id="IPR018011">
    <property type="entry name" value="Carb_sulfotrans_8-10"/>
</dbReference>
<keyword evidence="7" id="KW-0472">Membrane</keyword>
<dbReference type="Gene3D" id="3.40.50.300">
    <property type="entry name" value="P-loop containing nucleotide triphosphate hydrolases"/>
    <property type="match status" value="1"/>
</dbReference>
<protein>
    <recommendedName>
        <fullName evidence="9">Carbohydrate sulfotransferase</fullName>
        <ecNumber evidence="9">2.8.2.-</ecNumber>
    </recommendedName>
</protein>
<dbReference type="SUPFAM" id="SSF52540">
    <property type="entry name" value="P-loop containing nucleoside triphosphate hydrolases"/>
    <property type="match status" value="1"/>
</dbReference>
<evidence type="ECO:0000256" key="8">
    <source>
        <dbReference type="ARBA" id="ARBA00023180"/>
    </source>
</evidence>
<comment type="similarity">
    <text evidence="2 9">Belongs to the sulfotransferase 2 family.</text>
</comment>
<evidence type="ECO:0000256" key="5">
    <source>
        <dbReference type="ARBA" id="ARBA00022989"/>
    </source>
</evidence>
<dbReference type="CDD" id="cd00154">
    <property type="entry name" value="Rab"/>
    <property type="match status" value="1"/>
</dbReference>
<dbReference type="FunFam" id="3.40.50.300:FF:001329">
    <property type="entry name" value="Small GTP-binding protein, putative"/>
    <property type="match status" value="1"/>
</dbReference>
<dbReference type="SMART" id="SM00175">
    <property type="entry name" value="RAB"/>
    <property type="match status" value="1"/>
</dbReference>
<keyword evidence="8 9" id="KW-0325">Glycoprotein</keyword>
<keyword evidence="9" id="KW-0735">Signal-anchor</keyword>
<dbReference type="GeneID" id="115876553"/>
<dbReference type="Gene3D" id="3.10.20.90">
    <property type="entry name" value="Phosphatidylinositol 3-kinase Catalytic Subunit, Chain A, domain 1"/>
    <property type="match status" value="1"/>
</dbReference>